<proteinExistence type="predicted"/>
<evidence type="ECO:0000259" key="1">
    <source>
        <dbReference type="Pfam" id="PF03447"/>
    </source>
</evidence>
<dbReference type="GO" id="GO:0050661">
    <property type="term" value="F:NADP binding"/>
    <property type="evidence" value="ECO:0007669"/>
    <property type="project" value="InterPro"/>
</dbReference>
<dbReference type="GO" id="GO:0016491">
    <property type="term" value="F:oxidoreductase activity"/>
    <property type="evidence" value="ECO:0007669"/>
    <property type="project" value="InterPro"/>
</dbReference>
<accession>A0A6P0GFA2</accession>
<feature type="domain" description="SAF" evidence="2">
    <location>
        <begin position="343"/>
        <end position="407"/>
    </location>
</feature>
<comment type="caution">
    <text evidence="4">The sequence shown here is derived from an EMBL/GenBank/DDBJ whole genome shotgun (WGS) entry which is preliminary data.</text>
</comment>
<organism evidence="4 5">
    <name type="scientific">Geodermatophilus normandii</name>
    <dbReference type="NCBI Taxonomy" id="1137989"/>
    <lineage>
        <taxon>Bacteria</taxon>
        <taxon>Bacillati</taxon>
        <taxon>Actinomycetota</taxon>
        <taxon>Actinomycetes</taxon>
        <taxon>Geodermatophilales</taxon>
        <taxon>Geodermatophilaceae</taxon>
        <taxon>Geodermatophilus</taxon>
    </lineage>
</organism>
<dbReference type="InterPro" id="IPR048423">
    <property type="entry name" value="DRL_cat"/>
</dbReference>
<protein>
    <submittedName>
        <fullName evidence="4">NAD(P)-dependent oxidoreductase</fullName>
    </submittedName>
</protein>
<evidence type="ECO:0000313" key="5">
    <source>
        <dbReference type="Proteomes" id="UP000471126"/>
    </source>
</evidence>
<evidence type="ECO:0000259" key="3">
    <source>
        <dbReference type="Pfam" id="PF21135"/>
    </source>
</evidence>
<sequence>MPVDTLLAQRQAEGRPIGMGLVGAGFMARGLINQVLNSTPGIQLVAVCNRTPSKAHAAITEAGGTPAAADSAAGIDRLAAAGSIAVTDDIGAITSSDRVEVVVDATGAVAFGAELALACFAGGKHLVLLNAEVDATFGPLLVTKADAAGLLYSGADGDQPAVQMNLIRFVRQIGLTPRVAGNIKGLQDPYRNPTTQEGFAKRWGQDRWMVTSFADGTKVSVEESLVANAAGMTVHKRGMLGRDHHGHVDELTGMYDIDELRELGGAVDYVVGAQPGPGIYVLAEHDDPKQRHYLELYKLGTGPLYSFYTPYHLCHFEVPTTVARLVLLGDPAIRPMGAPQVDVVTMAKTDLSAGTVLDRPGGYHYYGEAERSATTHRDRLLPLGLAEGVRLRRDVAKDEVIAYADVEIPPGRLVDRLRAEQDERFFGSPAAREEPALTGLPKG</sequence>
<dbReference type="Pfam" id="PF21135">
    <property type="entry name" value="DRL_cat"/>
    <property type="match status" value="1"/>
</dbReference>
<evidence type="ECO:0000313" key="4">
    <source>
        <dbReference type="EMBL" id="NEM05911.1"/>
    </source>
</evidence>
<feature type="domain" description="Oxidoreductase DRL-like catalytic" evidence="3">
    <location>
        <begin position="157"/>
        <end position="318"/>
    </location>
</feature>
<feature type="domain" description="Aspartate/homoserine dehydrogenase NAD-binding" evidence="1">
    <location>
        <begin position="23"/>
        <end position="148"/>
    </location>
</feature>
<dbReference type="CDD" id="cd11616">
    <property type="entry name" value="SAF_DH_OX_like"/>
    <property type="match status" value="1"/>
</dbReference>
<dbReference type="Proteomes" id="UP000471126">
    <property type="component" value="Unassembled WGS sequence"/>
</dbReference>
<name>A0A6P0GFA2_9ACTN</name>
<dbReference type="PANTHER" id="PTHR37850">
    <property type="entry name" value="STRU PROTEIN"/>
    <property type="match status" value="1"/>
</dbReference>
<dbReference type="EMBL" id="JAAGWE010000012">
    <property type="protein sequence ID" value="NEM05911.1"/>
    <property type="molecule type" value="Genomic_DNA"/>
</dbReference>
<dbReference type="Gene3D" id="3.40.50.720">
    <property type="entry name" value="NAD(P)-binding Rossmann-like Domain"/>
    <property type="match status" value="1"/>
</dbReference>
<dbReference type="PANTHER" id="PTHR37850:SF1">
    <property type="entry name" value="SAF DOMAIN PROTEIN"/>
    <property type="match status" value="1"/>
</dbReference>
<dbReference type="SUPFAM" id="SSF51735">
    <property type="entry name" value="NAD(P)-binding Rossmann-fold domains"/>
    <property type="match status" value="1"/>
</dbReference>
<gene>
    <name evidence="4" type="ORF">GCU54_07730</name>
</gene>
<dbReference type="InterPro" id="IPR005106">
    <property type="entry name" value="Asp/hSer_DH_NAD-bd"/>
</dbReference>
<dbReference type="InterPro" id="IPR013974">
    <property type="entry name" value="SAF"/>
</dbReference>
<evidence type="ECO:0000259" key="2">
    <source>
        <dbReference type="Pfam" id="PF08666"/>
    </source>
</evidence>
<dbReference type="Pfam" id="PF03447">
    <property type="entry name" value="NAD_binding_3"/>
    <property type="match status" value="1"/>
</dbReference>
<reference evidence="4 5" key="1">
    <citation type="submission" date="2019-12" db="EMBL/GenBank/DDBJ databases">
        <title>WGS of CPCC 203550 I12A-02606.</title>
        <authorList>
            <person name="Jiang Z."/>
        </authorList>
    </citation>
    <scope>NUCLEOTIDE SEQUENCE [LARGE SCALE GENOMIC DNA]</scope>
    <source>
        <strain evidence="4 5">I12A-02606</strain>
    </source>
</reference>
<dbReference type="AlphaFoldDB" id="A0A6P0GFA2"/>
<dbReference type="InterPro" id="IPR036291">
    <property type="entry name" value="NAD(P)-bd_dom_sf"/>
</dbReference>
<dbReference type="Pfam" id="PF08666">
    <property type="entry name" value="SAF"/>
    <property type="match status" value="1"/>
</dbReference>